<dbReference type="PROSITE" id="PS50112">
    <property type="entry name" value="PAS"/>
    <property type="match status" value="4"/>
</dbReference>
<dbReference type="PROSITE" id="PS50113">
    <property type="entry name" value="PAC"/>
    <property type="match status" value="4"/>
</dbReference>
<dbReference type="SUPFAM" id="SSF55785">
    <property type="entry name" value="PYP-like sensor domain (PAS domain)"/>
    <property type="match status" value="5"/>
</dbReference>
<reference evidence="11 12" key="1">
    <citation type="submission" date="2022-07" db="EMBL/GenBank/DDBJ databases">
        <title>Methylomonas rivi sp. nov., Methylomonas rosea sp. nov., Methylomonas aureus sp. nov. and Methylomonas subterranea sp. nov., four novel methanotrophs isolated from a freshwater creek and the deep terrestrial subsurface.</title>
        <authorList>
            <person name="Abin C."/>
            <person name="Sankaranarayanan K."/>
            <person name="Garner C."/>
            <person name="Sindelar R."/>
            <person name="Kotary K."/>
            <person name="Garner R."/>
            <person name="Barclay S."/>
            <person name="Lawson P."/>
            <person name="Krumholz L."/>
        </authorList>
    </citation>
    <scope>NUCLEOTIDE SEQUENCE [LARGE SCALE GENOMIC DNA]</scope>
    <source>
        <strain evidence="11 12">SURF-1</strain>
    </source>
</reference>
<feature type="domain" description="PAS" evidence="7">
    <location>
        <begin position="299"/>
        <end position="350"/>
    </location>
</feature>
<dbReference type="Pfam" id="PF00563">
    <property type="entry name" value="EAL"/>
    <property type="match status" value="1"/>
</dbReference>
<dbReference type="InterPro" id="IPR043128">
    <property type="entry name" value="Rev_trsase/Diguanyl_cyclase"/>
</dbReference>
<dbReference type="PROSITE" id="PS50887">
    <property type="entry name" value="GGDEF"/>
    <property type="match status" value="1"/>
</dbReference>
<dbReference type="InterPro" id="IPR007895">
    <property type="entry name" value="MASE1"/>
</dbReference>
<dbReference type="InterPro" id="IPR000700">
    <property type="entry name" value="PAS-assoc_C"/>
</dbReference>
<evidence type="ECO:0000256" key="6">
    <source>
        <dbReference type="SAM" id="Phobius"/>
    </source>
</evidence>
<gene>
    <name evidence="11" type="ORF">NP603_10125</name>
</gene>
<feature type="domain" description="GGDEF" evidence="10">
    <location>
        <begin position="951"/>
        <end position="1084"/>
    </location>
</feature>
<feature type="domain" description="PAC" evidence="8">
    <location>
        <begin position="747"/>
        <end position="797"/>
    </location>
</feature>
<dbReference type="Gene3D" id="3.20.20.450">
    <property type="entry name" value="EAL domain"/>
    <property type="match status" value="1"/>
</dbReference>
<dbReference type="CDD" id="cd01948">
    <property type="entry name" value="EAL"/>
    <property type="match status" value="1"/>
</dbReference>
<feature type="domain" description="PAS" evidence="7">
    <location>
        <begin position="793"/>
        <end position="840"/>
    </location>
</feature>
<evidence type="ECO:0000256" key="5">
    <source>
        <dbReference type="ARBA" id="ARBA00023136"/>
    </source>
</evidence>
<evidence type="ECO:0000256" key="2">
    <source>
        <dbReference type="ARBA" id="ARBA00022475"/>
    </source>
</evidence>
<dbReference type="CDD" id="cd01949">
    <property type="entry name" value="GGDEF"/>
    <property type="match status" value="1"/>
</dbReference>
<dbReference type="Gene3D" id="3.30.450.20">
    <property type="entry name" value="PAS domain"/>
    <property type="match status" value="5"/>
</dbReference>
<dbReference type="EMBL" id="JANIBM010000009">
    <property type="protein sequence ID" value="MCQ8181464.1"/>
    <property type="molecule type" value="Genomic_DNA"/>
</dbReference>
<dbReference type="SUPFAM" id="SSF55073">
    <property type="entry name" value="Nucleotide cyclase"/>
    <property type="match status" value="1"/>
</dbReference>
<dbReference type="SMART" id="SM00091">
    <property type="entry name" value="PAS"/>
    <property type="match status" value="5"/>
</dbReference>
<feature type="transmembrane region" description="Helical" evidence="6">
    <location>
        <begin position="150"/>
        <end position="169"/>
    </location>
</feature>
<evidence type="ECO:0000259" key="7">
    <source>
        <dbReference type="PROSITE" id="PS50112"/>
    </source>
</evidence>
<organism evidence="11 12">
    <name type="scientific">Methylomonas aurea</name>
    <dbReference type="NCBI Taxonomy" id="2952224"/>
    <lineage>
        <taxon>Bacteria</taxon>
        <taxon>Pseudomonadati</taxon>
        <taxon>Pseudomonadota</taxon>
        <taxon>Gammaproteobacteria</taxon>
        <taxon>Methylococcales</taxon>
        <taxon>Methylococcaceae</taxon>
        <taxon>Methylomonas</taxon>
    </lineage>
</organism>
<feature type="domain" description="PAC" evidence="8">
    <location>
        <begin position="494"/>
        <end position="546"/>
    </location>
</feature>
<evidence type="ECO:0000313" key="12">
    <source>
        <dbReference type="Proteomes" id="UP001524569"/>
    </source>
</evidence>
<feature type="domain" description="PAS" evidence="7">
    <location>
        <begin position="421"/>
        <end position="491"/>
    </location>
</feature>
<dbReference type="SUPFAM" id="SSF141868">
    <property type="entry name" value="EAL domain-like"/>
    <property type="match status" value="1"/>
</dbReference>
<dbReference type="Gene3D" id="3.30.70.270">
    <property type="match status" value="1"/>
</dbReference>
<dbReference type="SMART" id="SM00267">
    <property type="entry name" value="GGDEF"/>
    <property type="match status" value="1"/>
</dbReference>
<dbReference type="InterPro" id="IPR052155">
    <property type="entry name" value="Biofilm_reg_signaling"/>
</dbReference>
<feature type="transmembrane region" description="Helical" evidence="6">
    <location>
        <begin position="181"/>
        <end position="203"/>
    </location>
</feature>
<feature type="domain" description="EAL" evidence="9">
    <location>
        <begin position="1093"/>
        <end position="1348"/>
    </location>
</feature>
<dbReference type="NCBIfam" id="TIGR00229">
    <property type="entry name" value="sensory_box"/>
    <property type="match status" value="4"/>
</dbReference>
<feature type="transmembrane region" description="Helical" evidence="6">
    <location>
        <begin position="35"/>
        <end position="55"/>
    </location>
</feature>
<evidence type="ECO:0000256" key="3">
    <source>
        <dbReference type="ARBA" id="ARBA00022692"/>
    </source>
</evidence>
<dbReference type="SMART" id="SM00086">
    <property type="entry name" value="PAC"/>
    <property type="match status" value="4"/>
</dbReference>
<feature type="domain" description="PAC" evidence="8">
    <location>
        <begin position="867"/>
        <end position="919"/>
    </location>
</feature>
<dbReference type="Pfam" id="PF08447">
    <property type="entry name" value="PAS_3"/>
    <property type="match status" value="1"/>
</dbReference>
<protein>
    <submittedName>
        <fullName evidence="11">EAL domain-containing protein</fullName>
    </submittedName>
</protein>
<keyword evidence="5 6" id="KW-0472">Membrane</keyword>
<dbReference type="SMART" id="SM00052">
    <property type="entry name" value="EAL"/>
    <property type="match status" value="1"/>
</dbReference>
<dbReference type="InterPro" id="IPR000160">
    <property type="entry name" value="GGDEF_dom"/>
</dbReference>
<feature type="domain" description="PAS" evidence="7">
    <location>
        <begin position="670"/>
        <end position="721"/>
    </location>
</feature>
<dbReference type="Pfam" id="PF00990">
    <property type="entry name" value="GGDEF"/>
    <property type="match status" value="1"/>
</dbReference>
<dbReference type="InterPro" id="IPR035919">
    <property type="entry name" value="EAL_sf"/>
</dbReference>
<dbReference type="InterPro" id="IPR013655">
    <property type="entry name" value="PAS_fold_3"/>
</dbReference>
<evidence type="ECO:0000259" key="10">
    <source>
        <dbReference type="PROSITE" id="PS50887"/>
    </source>
</evidence>
<dbReference type="RefSeq" id="WP_256610750.1">
    <property type="nucleotide sequence ID" value="NZ_JANIBM010000009.1"/>
</dbReference>
<proteinExistence type="predicted"/>
<dbReference type="InterPro" id="IPR001633">
    <property type="entry name" value="EAL_dom"/>
</dbReference>
<dbReference type="Pfam" id="PF08448">
    <property type="entry name" value="PAS_4"/>
    <property type="match status" value="2"/>
</dbReference>
<dbReference type="InterPro" id="IPR013656">
    <property type="entry name" value="PAS_4"/>
</dbReference>
<feature type="transmembrane region" description="Helical" evidence="6">
    <location>
        <begin position="238"/>
        <end position="257"/>
    </location>
</feature>
<dbReference type="InterPro" id="IPR029787">
    <property type="entry name" value="Nucleotide_cyclase"/>
</dbReference>
<dbReference type="NCBIfam" id="TIGR00254">
    <property type="entry name" value="GGDEF"/>
    <property type="match status" value="1"/>
</dbReference>
<dbReference type="Pfam" id="PF05231">
    <property type="entry name" value="MASE1"/>
    <property type="match status" value="1"/>
</dbReference>
<dbReference type="InterPro" id="IPR001610">
    <property type="entry name" value="PAC"/>
</dbReference>
<feature type="transmembrane region" description="Helical" evidence="6">
    <location>
        <begin position="269"/>
        <end position="286"/>
    </location>
</feature>
<keyword evidence="12" id="KW-1185">Reference proteome</keyword>
<dbReference type="InterPro" id="IPR000014">
    <property type="entry name" value="PAS"/>
</dbReference>
<evidence type="ECO:0000259" key="9">
    <source>
        <dbReference type="PROSITE" id="PS50883"/>
    </source>
</evidence>
<accession>A0ABT1UGW9</accession>
<dbReference type="Proteomes" id="UP001524569">
    <property type="component" value="Unassembled WGS sequence"/>
</dbReference>
<feature type="transmembrane region" description="Helical" evidence="6">
    <location>
        <begin position="81"/>
        <end position="100"/>
    </location>
</feature>
<keyword evidence="3 6" id="KW-0812">Transmembrane</keyword>
<dbReference type="PANTHER" id="PTHR44757:SF2">
    <property type="entry name" value="BIOFILM ARCHITECTURE MAINTENANCE PROTEIN MBAA"/>
    <property type="match status" value="1"/>
</dbReference>
<comment type="subcellular location">
    <subcellularLocation>
        <location evidence="1">Cell membrane</location>
        <topology evidence="1">Multi-pass membrane protein</topology>
    </subcellularLocation>
</comment>
<evidence type="ECO:0000256" key="4">
    <source>
        <dbReference type="ARBA" id="ARBA00022989"/>
    </source>
</evidence>
<feature type="transmembrane region" description="Helical" evidence="6">
    <location>
        <begin position="112"/>
        <end position="138"/>
    </location>
</feature>
<dbReference type="InterPro" id="IPR035965">
    <property type="entry name" value="PAS-like_dom_sf"/>
</dbReference>
<dbReference type="CDD" id="cd00130">
    <property type="entry name" value="PAS"/>
    <property type="match status" value="4"/>
</dbReference>
<evidence type="ECO:0000313" key="11">
    <source>
        <dbReference type="EMBL" id="MCQ8181464.1"/>
    </source>
</evidence>
<evidence type="ECO:0000259" key="8">
    <source>
        <dbReference type="PROSITE" id="PS50113"/>
    </source>
</evidence>
<keyword evidence="2" id="KW-1003">Cell membrane</keyword>
<name>A0ABT1UGW9_9GAMM</name>
<comment type="caution">
    <text evidence="11">The sequence shown here is derived from an EMBL/GenBank/DDBJ whole genome shotgun (WGS) entry which is preliminary data.</text>
</comment>
<keyword evidence="4 6" id="KW-1133">Transmembrane helix</keyword>
<dbReference type="Pfam" id="PF13426">
    <property type="entry name" value="PAS_9"/>
    <property type="match status" value="2"/>
</dbReference>
<sequence length="1374" mass="152934">MQRLTLSFNGHLAAATGLALAYALAAKLALDFFTVHRAVAIIWPASGIALGGLLLGGKKWWPAVFAGALAGNVWAGGPPAAALFIAAGAALSAVAGRALLRNPATWLQTPQDYLRLLLCGGLAAVISAFCGSTALRFFGLISPAQWPDNWLHWWMADILGIAIATPIMLLRHYQPVVRWNIWRLGHGTAYLAAAVLAGQIIFLHWPLHPGDFGKAFYLFAFIGYGALKFGLPGVLPLVAAMALQGVFSVALGLGYFAGTDQDSGLYLEWSYLLITAVLGILLALTVENHQRAERAAKLLSEFNRQILESLHEGVIVYDEQGRFKLWNRFMQTLTGVGEADCLGQNPLEKFPWLARTEIPAGIARALQGETVCHAPFQAPGGRWLSSVQTPLHDPDQRIVGAIELVKDDSSQIQFGQSLSATEARFKSILDNTPTVIFTKGLDGAYQMANRQFSAIFDLNEDEIRGRFDSDLLPADVAATLRRNDEMVLQARHPLVFEEIIPHRDGTPHIYLSHKFPLRTPDGNIYAICGICTDISERKSAEKMLQESERRWKFALESGGDGVWDWDLAAGKVFLSPRCMEILNFSEQDSRNNFRDWETTIHPEDSPKLMADLQAHLNNLSERFSNEHRVRFGDGWRWILTRGLVIERDANGKALRMIGTQTDISERKQLQWLQLEKIVAGSPEAALLVAANGTIMLANQPAATVFGYSRDNLIGRNVDDLVPFPASLNHAALRERFMQEDKARPMSANRSLSALRADGSQFPVEISLNPIEINNQRAVFVSVLDVSERKRLEREMQLMAMIHKAIGEAVMVADANNRIIAINDAFTRLTGYSEAEVVGQSTDILKSGRHGPDFYQHMWHSLLQTGHWQGEIWNKRKNGEIYHEWLVINSIYNENGELERRVAMFSEITEQKHVEQAIWRQANFDPLTDLANRRMFQDRLNQEIKKAARDRNSLAVMLLDLDRFKEVNDTLGHGMGDVLLKEAAKRLLGCVREVDTVARLGGDEFTIILGELESQSDTDRVARAILHSLSEPFRLGDELAYISVSIGITLYPQDAATAEQLIKNADQAMYSAKQQGRNRYSYFTAEMEQVAQNRMRLTNDLRQALVNGEFELNYQPVVDLATGFMHKAEALLRWRHPKRGMVSPAEFIPLAEETGLIIDIGDWVFRVAAQQIAHWRASYAPDFKISVNKSPVQFARHNRGDSEWLAYLQALGLAGQALVIEITEGLLLDADNVVRDHLYAYRDAGVQVAIDDFGTGYSSLSYLKKFDIDYLKIDQSFVCNLASDASDLILCEAIIVMAHKLGLKVVAEGIETPQQLELLRAAGCDFGQGYLFSKPLPAEKFADLFGTNLIAPQLPATARSDSSIAKLFGGEQRRD</sequence>
<dbReference type="PROSITE" id="PS50883">
    <property type="entry name" value="EAL"/>
    <property type="match status" value="1"/>
</dbReference>
<dbReference type="PANTHER" id="PTHR44757">
    <property type="entry name" value="DIGUANYLATE CYCLASE DGCP"/>
    <property type="match status" value="1"/>
</dbReference>
<feature type="domain" description="PAC" evidence="8">
    <location>
        <begin position="623"/>
        <end position="675"/>
    </location>
</feature>
<evidence type="ECO:0000256" key="1">
    <source>
        <dbReference type="ARBA" id="ARBA00004651"/>
    </source>
</evidence>